<evidence type="ECO:0000259" key="1">
    <source>
        <dbReference type="PROSITE" id="PS51154"/>
    </source>
</evidence>
<feature type="domain" description="Macro" evidence="1">
    <location>
        <begin position="10"/>
        <end position="194"/>
    </location>
</feature>
<dbReference type="Proteomes" id="UP000236333">
    <property type="component" value="Unassembled WGS sequence"/>
</dbReference>
<gene>
    <name evidence="2" type="ORF">TSOC_006024</name>
</gene>
<evidence type="ECO:0000313" key="3">
    <source>
        <dbReference type="Proteomes" id="UP000236333"/>
    </source>
</evidence>
<evidence type="ECO:0000313" key="2">
    <source>
        <dbReference type="EMBL" id="PNH07517.1"/>
    </source>
</evidence>
<reference evidence="2 3" key="1">
    <citation type="journal article" date="2017" name="Mol. Biol. Evol.">
        <title>The 4-celled Tetrabaena socialis nuclear genome reveals the essential components for genetic control of cell number at the origin of multicellularity in the volvocine lineage.</title>
        <authorList>
            <person name="Featherston J."/>
            <person name="Arakaki Y."/>
            <person name="Hanschen E.R."/>
            <person name="Ferris P.J."/>
            <person name="Michod R.E."/>
            <person name="Olson B.J.S.C."/>
            <person name="Nozaki H."/>
            <person name="Durand P.M."/>
        </authorList>
    </citation>
    <scope>NUCLEOTIDE SEQUENCE [LARGE SCALE GENOMIC DNA]</scope>
    <source>
        <strain evidence="2 3">NIES-571</strain>
    </source>
</reference>
<keyword evidence="3" id="KW-1185">Reference proteome</keyword>
<organism evidence="2 3">
    <name type="scientific">Tetrabaena socialis</name>
    <dbReference type="NCBI Taxonomy" id="47790"/>
    <lineage>
        <taxon>Eukaryota</taxon>
        <taxon>Viridiplantae</taxon>
        <taxon>Chlorophyta</taxon>
        <taxon>core chlorophytes</taxon>
        <taxon>Chlorophyceae</taxon>
        <taxon>CS clade</taxon>
        <taxon>Chlamydomonadales</taxon>
        <taxon>Tetrabaenaceae</taxon>
        <taxon>Tetrabaena</taxon>
    </lineage>
</organism>
<dbReference type="PROSITE" id="PS51154">
    <property type="entry name" value="MACRO"/>
    <property type="match status" value="1"/>
</dbReference>
<dbReference type="Gene3D" id="3.40.220.10">
    <property type="entry name" value="Leucine Aminopeptidase, subunit E, domain 1"/>
    <property type="match status" value="1"/>
</dbReference>
<comment type="caution">
    <text evidence="2">The sequence shown here is derived from an EMBL/GenBank/DDBJ whole genome shotgun (WGS) entry which is preliminary data.</text>
</comment>
<dbReference type="PANTHER" id="PTHR11106">
    <property type="entry name" value="GANGLIOSIDE INDUCED DIFFERENTIATION ASSOCIATED PROTEIN 2-RELATED"/>
    <property type="match status" value="1"/>
</dbReference>
<accession>A0A2J8A4S9</accession>
<dbReference type="InterPro" id="IPR002589">
    <property type="entry name" value="Macro_dom"/>
</dbReference>
<dbReference type="Pfam" id="PF01661">
    <property type="entry name" value="Macro"/>
    <property type="match status" value="1"/>
</dbReference>
<dbReference type="OrthoDB" id="6133115at2759"/>
<dbReference type="InterPro" id="IPR043472">
    <property type="entry name" value="Macro_dom-like"/>
</dbReference>
<dbReference type="EMBL" id="PGGS01000176">
    <property type="protein sequence ID" value="PNH07517.1"/>
    <property type="molecule type" value="Genomic_DNA"/>
</dbReference>
<proteinExistence type="predicted"/>
<dbReference type="SUPFAM" id="SSF52949">
    <property type="entry name" value="Macro domain-like"/>
    <property type="match status" value="1"/>
</dbReference>
<protein>
    <recommendedName>
        <fullName evidence="1">Macro domain-containing protein</fullName>
    </recommendedName>
</protein>
<dbReference type="PANTHER" id="PTHR11106:SF27">
    <property type="entry name" value="MACRO DOMAIN-CONTAINING PROTEIN"/>
    <property type="match status" value="1"/>
</dbReference>
<dbReference type="AlphaFoldDB" id="A0A2J8A4S9"/>
<sequence length="194" mass="20990">MATPTSVGPLLVKKEYQLNGPRLIICKGSIPDWPKLQNERPEVLRPLAVVNAANQRLCGGGGVDGMIHTKAGPELGKQLLRQPLLRPGIRCPTGEAVETKGYNFNVDFIIHTCGPNYGSGEPSRCKDDLTNAYRSSLTKAQQLGVKCVAFPAISTGLQAYPIKEATQVALSVLKDAKAPLEELWVVLFTQGRAR</sequence>
<name>A0A2J8A4S9_9CHLO</name>
<dbReference type="SMART" id="SM00506">
    <property type="entry name" value="A1pp"/>
    <property type="match status" value="1"/>
</dbReference>